<keyword evidence="1" id="KW-0813">Transport</keyword>
<dbReference type="Gene3D" id="1.10.760.10">
    <property type="entry name" value="Cytochrome c-like domain"/>
    <property type="match status" value="1"/>
</dbReference>
<dbReference type="InterPro" id="IPR002324">
    <property type="entry name" value="Cyt_c_ID"/>
</dbReference>
<evidence type="ECO:0000313" key="9">
    <source>
        <dbReference type="EMBL" id="RSK43307.1"/>
    </source>
</evidence>
<evidence type="ECO:0000256" key="4">
    <source>
        <dbReference type="ARBA" id="ARBA00022982"/>
    </source>
</evidence>
<comment type="PTM">
    <text evidence="6">Binds 1 heme c group covalently per subunit.</text>
</comment>
<keyword evidence="2 6" id="KW-0349">Heme</keyword>
<dbReference type="GO" id="GO:0005506">
    <property type="term" value="F:iron ion binding"/>
    <property type="evidence" value="ECO:0007669"/>
    <property type="project" value="InterPro"/>
</dbReference>
<feature type="region of interest" description="Disordered" evidence="7">
    <location>
        <begin position="38"/>
        <end position="75"/>
    </location>
</feature>
<evidence type="ECO:0000256" key="7">
    <source>
        <dbReference type="SAM" id="MobiDB-lite"/>
    </source>
</evidence>
<feature type="compositionally biased region" description="Polar residues" evidence="7">
    <location>
        <begin position="39"/>
        <end position="48"/>
    </location>
</feature>
<evidence type="ECO:0000256" key="3">
    <source>
        <dbReference type="ARBA" id="ARBA00022723"/>
    </source>
</evidence>
<proteinExistence type="predicted"/>
<dbReference type="PRINTS" id="PR00606">
    <property type="entry name" value="CYTCHROMECID"/>
</dbReference>
<organism evidence="9 10">
    <name type="scientific">Hymenobacter perfusus</name>
    <dbReference type="NCBI Taxonomy" id="1236770"/>
    <lineage>
        <taxon>Bacteria</taxon>
        <taxon>Pseudomonadati</taxon>
        <taxon>Bacteroidota</taxon>
        <taxon>Cytophagia</taxon>
        <taxon>Cytophagales</taxon>
        <taxon>Hymenobacteraceae</taxon>
        <taxon>Hymenobacter</taxon>
    </lineage>
</organism>
<feature type="binding site" description="covalent" evidence="6">
    <location>
        <position position="134"/>
    </location>
    <ligand>
        <name>heme c</name>
        <dbReference type="ChEBI" id="CHEBI:61717"/>
    </ligand>
</feature>
<dbReference type="AlphaFoldDB" id="A0A3R9P396"/>
<keyword evidence="4" id="KW-0249">Electron transport</keyword>
<feature type="binding site" description="covalent" evidence="6">
    <location>
        <position position="85"/>
    </location>
    <ligand>
        <name>heme c</name>
        <dbReference type="ChEBI" id="CHEBI:61717"/>
    </ligand>
</feature>
<dbReference type="GO" id="GO:0020037">
    <property type="term" value="F:heme binding"/>
    <property type="evidence" value="ECO:0007669"/>
    <property type="project" value="InterPro"/>
</dbReference>
<dbReference type="GO" id="GO:0009055">
    <property type="term" value="F:electron transfer activity"/>
    <property type="evidence" value="ECO:0007669"/>
    <property type="project" value="InterPro"/>
</dbReference>
<protein>
    <submittedName>
        <fullName evidence="9">C-type cytochrome</fullName>
    </submittedName>
</protein>
<evidence type="ECO:0000256" key="1">
    <source>
        <dbReference type="ARBA" id="ARBA00022448"/>
    </source>
</evidence>
<reference evidence="9 10" key="1">
    <citation type="submission" date="2018-12" db="EMBL/GenBank/DDBJ databases">
        <authorList>
            <person name="Feng G."/>
            <person name="Zhu H."/>
        </authorList>
    </citation>
    <scope>NUCLEOTIDE SEQUENCE [LARGE SCALE GENOMIC DNA]</scope>
    <source>
        <strain evidence="9 10">LMG 26000</strain>
    </source>
</reference>
<feature type="domain" description="Cytochrome c" evidence="8">
    <location>
        <begin position="71"/>
        <end position="156"/>
    </location>
</feature>
<dbReference type="PROSITE" id="PS51007">
    <property type="entry name" value="CYTC"/>
    <property type="match status" value="1"/>
</dbReference>
<evidence type="ECO:0000256" key="5">
    <source>
        <dbReference type="ARBA" id="ARBA00023004"/>
    </source>
</evidence>
<accession>A0A3R9P396</accession>
<feature type="compositionally biased region" description="Low complexity" evidence="7">
    <location>
        <begin position="59"/>
        <end position="75"/>
    </location>
</feature>
<feature type="binding site" description="covalent" evidence="6">
    <location>
        <position position="89"/>
    </location>
    <ligand>
        <name>heme c</name>
        <dbReference type="ChEBI" id="CHEBI:61717"/>
    </ligand>
</feature>
<dbReference type="InterPro" id="IPR036909">
    <property type="entry name" value="Cyt_c-like_dom_sf"/>
</dbReference>
<name>A0A3R9P396_9BACT</name>
<evidence type="ECO:0000259" key="8">
    <source>
        <dbReference type="PROSITE" id="PS51007"/>
    </source>
</evidence>
<evidence type="ECO:0000256" key="6">
    <source>
        <dbReference type="PIRSR" id="PIRSR602324-1"/>
    </source>
</evidence>
<evidence type="ECO:0000256" key="2">
    <source>
        <dbReference type="ARBA" id="ARBA00022617"/>
    </source>
</evidence>
<comment type="caution">
    <text evidence="9">The sequence shown here is derived from an EMBL/GenBank/DDBJ whole genome shotgun (WGS) entry which is preliminary data.</text>
</comment>
<dbReference type="InterPro" id="IPR009056">
    <property type="entry name" value="Cyt_c-like_dom"/>
</dbReference>
<dbReference type="Proteomes" id="UP000270291">
    <property type="component" value="Unassembled WGS sequence"/>
</dbReference>
<evidence type="ECO:0000313" key="10">
    <source>
        <dbReference type="Proteomes" id="UP000270291"/>
    </source>
</evidence>
<dbReference type="RefSeq" id="WP_125437320.1">
    <property type="nucleotide sequence ID" value="NZ_RWIU01000003.1"/>
</dbReference>
<keyword evidence="3 6" id="KW-0479">Metal-binding</keyword>
<keyword evidence="5 6" id="KW-0408">Iron</keyword>
<gene>
    <name evidence="9" type="ORF">EI293_10385</name>
</gene>
<dbReference type="Pfam" id="PF00034">
    <property type="entry name" value="Cytochrom_C"/>
    <property type="match status" value="1"/>
</dbReference>
<dbReference type="OrthoDB" id="9814063at2"/>
<sequence>MKNALLLLTLCAGLTSCGSESDKPAAKESYTLADEAETAQDSTTSANLSAVARQPQVDTNATKIGTTPTGTPAASGAKLIAGSDCASCHREAEKLLGPSYKDIAAKYPANAANVTMLAKKIISGGSGNWGEVAMTPHPGLSQKDAEEMTRYILSLK</sequence>
<dbReference type="PROSITE" id="PS51257">
    <property type="entry name" value="PROKAR_LIPOPROTEIN"/>
    <property type="match status" value="1"/>
</dbReference>
<keyword evidence="10" id="KW-1185">Reference proteome</keyword>
<dbReference type="EMBL" id="RWIU01000003">
    <property type="protein sequence ID" value="RSK43307.1"/>
    <property type="molecule type" value="Genomic_DNA"/>
</dbReference>
<dbReference type="SUPFAM" id="SSF46626">
    <property type="entry name" value="Cytochrome c"/>
    <property type="match status" value="1"/>
</dbReference>